<dbReference type="RefSeq" id="WP_128633717.1">
    <property type="nucleotide sequence ID" value="NZ_RRCN01000001.1"/>
</dbReference>
<dbReference type="EMBL" id="RRCN01000001">
    <property type="protein sequence ID" value="RRJ65919.1"/>
    <property type="molecule type" value="Genomic_DNA"/>
</dbReference>
<dbReference type="OrthoDB" id="2624377at2"/>
<accession>A0A3P3U8M0</accession>
<keyword evidence="2" id="KW-1185">Reference proteome</keyword>
<sequence>MMNQAKSMLWLLLSVSFCLTAALITLNFAERQDLALEQLAAQSHVQERSVFSLVDGALAGTQAAPSDSADAALDWRETYSGLSLLYGLQQWVELGVPIVVEGRRFAALTGDEPAEVLEQRRREALSLLDLQGQYETRRGYDAGGQLAELVFTKK</sequence>
<evidence type="ECO:0000313" key="2">
    <source>
        <dbReference type="Proteomes" id="UP000267017"/>
    </source>
</evidence>
<evidence type="ECO:0000313" key="1">
    <source>
        <dbReference type="EMBL" id="RRJ65919.1"/>
    </source>
</evidence>
<proteinExistence type="predicted"/>
<protein>
    <submittedName>
        <fullName evidence="1">Uncharacterized protein</fullName>
    </submittedName>
</protein>
<comment type="caution">
    <text evidence="1">The sequence shown here is derived from an EMBL/GenBank/DDBJ whole genome shotgun (WGS) entry which is preliminary data.</text>
</comment>
<organism evidence="1 2">
    <name type="scientific">Paenibacillus oralis</name>
    <dbReference type="NCBI Taxonomy" id="2490856"/>
    <lineage>
        <taxon>Bacteria</taxon>
        <taxon>Bacillati</taxon>
        <taxon>Bacillota</taxon>
        <taxon>Bacilli</taxon>
        <taxon>Bacillales</taxon>
        <taxon>Paenibacillaceae</taxon>
        <taxon>Paenibacillus</taxon>
    </lineage>
</organism>
<reference evidence="1 2" key="1">
    <citation type="submission" date="2018-11" db="EMBL/GenBank/DDBJ databases">
        <title>Genome sequencing of Paenibacillus sp. KCOM 3021 (= ChDC PVNT-B20).</title>
        <authorList>
            <person name="Kook J.-K."/>
            <person name="Park S.-N."/>
            <person name="Lim Y.K."/>
        </authorList>
    </citation>
    <scope>NUCLEOTIDE SEQUENCE [LARGE SCALE GENOMIC DNA]</scope>
    <source>
        <strain evidence="1 2">KCOM 3021</strain>
    </source>
</reference>
<gene>
    <name evidence="1" type="ORF">EHV15_25590</name>
</gene>
<dbReference type="Proteomes" id="UP000267017">
    <property type="component" value="Unassembled WGS sequence"/>
</dbReference>
<dbReference type="AlphaFoldDB" id="A0A3P3U8M0"/>
<name>A0A3P3U8M0_9BACL</name>